<evidence type="ECO:0000313" key="3">
    <source>
        <dbReference type="EMBL" id="EFR31547.1"/>
    </source>
</evidence>
<proteinExistence type="predicted"/>
<dbReference type="GO" id="GO:0009228">
    <property type="term" value="P:thiamine biosynthetic process"/>
    <property type="evidence" value="ECO:0007669"/>
    <property type="project" value="InterPro"/>
</dbReference>
<protein>
    <submittedName>
        <fullName evidence="3">NMT1/THI5-like protein</fullName>
    </submittedName>
</protein>
<feature type="domain" description="SsuA/THI5-like" evidence="2">
    <location>
        <begin position="45"/>
        <end position="259"/>
    </location>
</feature>
<dbReference type="PANTHER" id="PTHR31528:SF3">
    <property type="entry name" value="THIAMINE BIOSYNTHESIS PROTEIN HI_0357-RELATED"/>
    <property type="match status" value="1"/>
</dbReference>
<evidence type="ECO:0000313" key="4">
    <source>
        <dbReference type="Proteomes" id="UP000005990"/>
    </source>
</evidence>
<dbReference type="InterPro" id="IPR015168">
    <property type="entry name" value="SsuA/THI5"/>
</dbReference>
<organism evidence="3 4">
    <name type="scientific">Eremococcus coleocola ACS-139-V-Col8</name>
    <dbReference type="NCBI Taxonomy" id="908337"/>
    <lineage>
        <taxon>Bacteria</taxon>
        <taxon>Bacillati</taxon>
        <taxon>Bacillota</taxon>
        <taxon>Bacilli</taxon>
        <taxon>Lactobacillales</taxon>
        <taxon>Aerococcaceae</taxon>
        <taxon>Eremococcus</taxon>
    </lineage>
</organism>
<comment type="caution">
    <text evidence="3">The sequence shown here is derived from an EMBL/GenBank/DDBJ whole genome shotgun (WGS) entry which is preliminary data.</text>
</comment>
<reference evidence="3 4" key="1">
    <citation type="submission" date="2010-10" db="EMBL/GenBank/DDBJ databases">
        <authorList>
            <person name="Durkin A.S."/>
            <person name="Madupu R."/>
            <person name="Torralba M."/>
            <person name="Gillis M."/>
            <person name="Methe B."/>
            <person name="Sutton G."/>
            <person name="Nelson K.E."/>
        </authorList>
    </citation>
    <scope>NUCLEOTIDE SEQUENCE [LARGE SCALE GENOMIC DNA]</scope>
    <source>
        <strain evidence="3 4">ACS-139-V-Col8</strain>
    </source>
</reference>
<dbReference type="AlphaFoldDB" id="E4KNC8"/>
<dbReference type="InterPro" id="IPR027939">
    <property type="entry name" value="NMT1/THI5"/>
</dbReference>
<dbReference type="RefSeq" id="WP_006417992.1">
    <property type="nucleotide sequence ID" value="NZ_AENN01000010.1"/>
</dbReference>
<dbReference type="Proteomes" id="UP000005990">
    <property type="component" value="Unassembled WGS sequence"/>
</dbReference>
<sequence length="334" mass="36766">MTHFKKLSLIFAAILLSLMPLTGLTSVAAQEDLKEVHLMLDWYPNANHIPIYEAIEKGYFKEAGIDLKIEMPAETNDPIRLVGAKQTDIGISYPGVLSKAVAEGVPVKAIGSLVQQRMDVIMYKTESGIKGAKDLVDKKVGFASDPISEAVVQSMVTNEGEDPSKVDMIDVGWDLIPALATDKVDAVIGAYVNHEYLMLQDQGYNMGYFDFADFGIPESQELIFVASDELIESDPDLLKAFMTALQKGFDAAKEDPEGALEVLFAKEENAYTLDKDIEAKSWEMLQDFMVKDGSFGAMDVDQYDAYVKWLFETGSIAKEVKGADVVHPVLNGEN</sequence>
<feature type="signal peptide" evidence="1">
    <location>
        <begin position="1"/>
        <end position="28"/>
    </location>
</feature>
<feature type="chain" id="PRO_5003185007" evidence="1">
    <location>
        <begin position="29"/>
        <end position="334"/>
    </location>
</feature>
<dbReference type="Gene3D" id="3.40.190.10">
    <property type="entry name" value="Periplasmic binding protein-like II"/>
    <property type="match status" value="2"/>
</dbReference>
<dbReference type="PANTHER" id="PTHR31528">
    <property type="entry name" value="4-AMINO-5-HYDROXYMETHYL-2-METHYLPYRIMIDINE PHOSPHATE SYNTHASE THI11-RELATED"/>
    <property type="match status" value="1"/>
</dbReference>
<dbReference type="Pfam" id="PF09084">
    <property type="entry name" value="NMT1"/>
    <property type="match status" value="1"/>
</dbReference>
<dbReference type="eggNOG" id="COG0715">
    <property type="taxonomic scope" value="Bacteria"/>
</dbReference>
<gene>
    <name evidence="3" type="ORF">HMPREF9257_0476</name>
</gene>
<evidence type="ECO:0000259" key="2">
    <source>
        <dbReference type="Pfam" id="PF09084"/>
    </source>
</evidence>
<evidence type="ECO:0000256" key="1">
    <source>
        <dbReference type="SAM" id="SignalP"/>
    </source>
</evidence>
<dbReference type="EMBL" id="AENN01000010">
    <property type="protein sequence ID" value="EFR31547.1"/>
    <property type="molecule type" value="Genomic_DNA"/>
</dbReference>
<accession>E4KNC8</accession>
<dbReference type="STRING" id="908337.HMPREF9257_0476"/>
<dbReference type="OrthoDB" id="9815602at2"/>
<keyword evidence="1" id="KW-0732">Signal</keyword>
<dbReference type="SUPFAM" id="SSF53850">
    <property type="entry name" value="Periplasmic binding protein-like II"/>
    <property type="match status" value="1"/>
</dbReference>
<name>E4KNC8_9LACT</name>
<keyword evidence="4" id="KW-1185">Reference proteome</keyword>